<dbReference type="AlphaFoldDB" id="A0A2T7A0L7"/>
<dbReference type="EMBL" id="NESQ01000047">
    <property type="protein sequence ID" value="PUU81288.1"/>
    <property type="molecule type" value="Genomic_DNA"/>
</dbReference>
<protein>
    <submittedName>
        <fullName evidence="1">Uncharacterized protein</fullName>
    </submittedName>
</protein>
<gene>
    <name evidence="1" type="ORF">B9Z19DRAFT_1077497</name>
</gene>
<comment type="caution">
    <text evidence="1">The sequence shown here is derived from an EMBL/GenBank/DDBJ whole genome shotgun (WGS) entry which is preliminary data.</text>
</comment>
<organism evidence="1 2">
    <name type="scientific">Tuber borchii</name>
    <name type="common">White truffle</name>
    <dbReference type="NCBI Taxonomy" id="42251"/>
    <lineage>
        <taxon>Eukaryota</taxon>
        <taxon>Fungi</taxon>
        <taxon>Dikarya</taxon>
        <taxon>Ascomycota</taxon>
        <taxon>Pezizomycotina</taxon>
        <taxon>Pezizomycetes</taxon>
        <taxon>Pezizales</taxon>
        <taxon>Tuberaceae</taxon>
        <taxon>Tuber</taxon>
    </lineage>
</organism>
<evidence type="ECO:0000313" key="1">
    <source>
        <dbReference type="EMBL" id="PUU81288.1"/>
    </source>
</evidence>
<name>A0A2T7A0L7_TUBBO</name>
<proteinExistence type="predicted"/>
<sequence length="115" mass="12861">MRSSFRAAPFLRISAVIVMASVPKCLLGTVFCCALKVLVVIFSCKTGTVDQQNDPRLVLKNLSGYSYSGTRTWVPKTVTANYQLKSSKKNDTKDKRFEKVTTHFLVNKGESKHTQ</sequence>
<reference evidence="1 2" key="1">
    <citation type="submission" date="2017-04" db="EMBL/GenBank/DDBJ databases">
        <title>Draft genome sequence of Tuber borchii Vittad., a whitish edible truffle.</title>
        <authorList>
            <consortium name="DOE Joint Genome Institute"/>
            <person name="Murat C."/>
            <person name="Kuo A."/>
            <person name="Barry K.W."/>
            <person name="Clum A."/>
            <person name="Dockter R.B."/>
            <person name="Fauchery L."/>
            <person name="Iotti M."/>
            <person name="Kohler A."/>
            <person name="Labutti K."/>
            <person name="Lindquist E.A."/>
            <person name="Lipzen A."/>
            <person name="Ohm R.A."/>
            <person name="Wang M."/>
            <person name="Grigoriev I.V."/>
            <person name="Zambonelli A."/>
            <person name="Martin F.M."/>
        </authorList>
    </citation>
    <scope>NUCLEOTIDE SEQUENCE [LARGE SCALE GENOMIC DNA]</scope>
    <source>
        <strain evidence="1 2">Tbo3840</strain>
    </source>
</reference>
<evidence type="ECO:0000313" key="2">
    <source>
        <dbReference type="Proteomes" id="UP000244722"/>
    </source>
</evidence>
<dbReference type="Proteomes" id="UP000244722">
    <property type="component" value="Unassembled WGS sequence"/>
</dbReference>
<accession>A0A2T7A0L7</accession>
<keyword evidence="2" id="KW-1185">Reference proteome</keyword>